<gene>
    <name evidence="1" type="ORF">RCL2_001966000</name>
</gene>
<dbReference type="Proteomes" id="UP000615446">
    <property type="component" value="Unassembled WGS sequence"/>
</dbReference>
<dbReference type="EMBL" id="BLAL01000218">
    <property type="protein sequence ID" value="GES92901.1"/>
    <property type="molecule type" value="Genomic_DNA"/>
</dbReference>
<comment type="caution">
    <text evidence="1">The sequence shown here is derived from an EMBL/GenBank/DDBJ whole genome shotgun (WGS) entry which is preliminary data.</text>
</comment>
<organism evidence="1 2">
    <name type="scientific">Rhizophagus clarus</name>
    <dbReference type="NCBI Taxonomy" id="94130"/>
    <lineage>
        <taxon>Eukaryota</taxon>
        <taxon>Fungi</taxon>
        <taxon>Fungi incertae sedis</taxon>
        <taxon>Mucoromycota</taxon>
        <taxon>Glomeromycotina</taxon>
        <taxon>Glomeromycetes</taxon>
        <taxon>Glomerales</taxon>
        <taxon>Glomeraceae</taxon>
        <taxon>Rhizophagus</taxon>
    </lineage>
</organism>
<evidence type="ECO:0000313" key="1">
    <source>
        <dbReference type="EMBL" id="GES92901.1"/>
    </source>
</evidence>
<accession>A0A8H3QUZ0</accession>
<dbReference type="AlphaFoldDB" id="A0A8H3QUZ0"/>
<sequence>MKVTNIPPKDVPVQNKKMNLNHYEWYAKICKYLKLKTEDEYDEKLEEWGDLATKKEHYISTINSVYDKPNTSYFEQYIDYIVHNIFYLLAKFIQANSYLLKNSVIYSDKKLAFYTKSTFYIIAKPCKNLPIH</sequence>
<evidence type="ECO:0000313" key="2">
    <source>
        <dbReference type="Proteomes" id="UP000615446"/>
    </source>
</evidence>
<proteinExistence type="predicted"/>
<protein>
    <submittedName>
        <fullName evidence="1">Uncharacterized protein</fullName>
    </submittedName>
</protein>
<reference evidence="1" key="1">
    <citation type="submission" date="2019-10" db="EMBL/GenBank/DDBJ databases">
        <title>Conservation and host-specific expression of non-tandemly repeated heterogenous ribosome RNA gene in arbuscular mycorrhizal fungi.</title>
        <authorList>
            <person name="Maeda T."/>
            <person name="Kobayashi Y."/>
            <person name="Nakagawa T."/>
            <person name="Ezawa T."/>
            <person name="Yamaguchi K."/>
            <person name="Bino T."/>
            <person name="Nishimoto Y."/>
            <person name="Shigenobu S."/>
            <person name="Kawaguchi M."/>
        </authorList>
    </citation>
    <scope>NUCLEOTIDE SEQUENCE</scope>
    <source>
        <strain evidence="1">HR1</strain>
    </source>
</reference>
<name>A0A8H3QUZ0_9GLOM</name>